<evidence type="ECO:0000313" key="6">
    <source>
        <dbReference type="Proteomes" id="UP001341444"/>
    </source>
</evidence>
<evidence type="ECO:0000256" key="2">
    <source>
        <dbReference type="ARBA" id="ARBA00022801"/>
    </source>
</evidence>
<sequence>MKSIPDHIVSGLDILFVGFNPSMRSSETGHHYANPHNRFWKILYKSGLTPCILDPSEDYRLLGFGYGLTNIVERPTKAADQITKQDYREGSEVLKQKIQYFKPNIICYVGKGVYKEFSRRKQIPWGKQTEPVVPGTIDFVAPSSSGLVRMKINEVVDIYKQLNSLK</sequence>
<dbReference type="Proteomes" id="UP001341444">
    <property type="component" value="Unassembled WGS sequence"/>
</dbReference>
<comment type="caution">
    <text evidence="5">The sequence shown here is derived from an EMBL/GenBank/DDBJ whole genome shotgun (WGS) entry which is preliminary data.</text>
</comment>
<evidence type="ECO:0000313" key="5">
    <source>
        <dbReference type="EMBL" id="MED1201642.1"/>
    </source>
</evidence>
<organism evidence="5 6">
    <name type="scientific">Heyndrickxia acidicola</name>
    <dbReference type="NCBI Taxonomy" id="209389"/>
    <lineage>
        <taxon>Bacteria</taxon>
        <taxon>Bacillati</taxon>
        <taxon>Bacillota</taxon>
        <taxon>Bacilli</taxon>
        <taxon>Bacillales</taxon>
        <taxon>Bacillaceae</taxon>
        <taxon>Heyndrickxia</taxon>
    </lineage>
</organism>
<dbReference type="Gene3D" id="3.40.470.10">
    <property type="entry name" value="Uracil-DNA glycosylase-like domain"/>
    <property type="match status" value="1"/>
</dbReference>
<keyword evidence="3" id="KW-0234">DNA repair</keyword>
<evidence type="ECO:0000256" key="1">
    <source>
        <dbReference type="ARBA" id="ARBA00022763"/>
    </source>
</evidence>
<dbReference type="Pfam" id="PF03167">
    <property type="entry name" value="UDG"/>
    <property type="match status" value="1"/>
</dbReference>
<dbReference type="InterPro" id="IPR036895">
    <property type="entry name" value="Uracil-DNA_glycosylase-like_sf"/>
</dbReference>
<dbReference type="PANTHER" id="PTHR12159:SF9">
    <property type="entry name" value="G_T MISMATCH-SPECIFIC THYMINE DNA GLYCOSYLASE"/>
    <property type="match status" value="1"/>
</dbReference>
<dbReference type="RefSeq" id="WP_066263442.1">
    <property type="nucleotide sequence ID" value="NZ_JARMAB010000002.1"/>
</dbReference>
<gene>
    <name evidence="5" type="ORF">P4T90_00890</name>
</gene>
<name>A0ABU6MAG5_9BACI</name>
<keyword evidence="6" id="KW-1185">Reference proteome</keyword>
<dbReference type="PANTHER" id="PTHR12159">
    <property type="entry name" value="G/T AND G/U MISMATCH-SPECIFIC DNA GLYCOSYLASE"/>
    <property type="match status" value="1"/>
</dbReference>
<proteinExistence type="predicted"/>
<dbReference type="InterPro" id="IPR005122">
    <property type="entry name" value="Uracil-DNA_glycosylase-like"/>
</dbReference>
<dbReference type="EMBL" id="JARMAB010000002">
    <property type="protein sequence ID" value="MED1201642.1"/>
    <property type="molecule type" value="Genomic_DNA"/>
</dbReference>
<evidence type="ECO:0000256" key="3">
    <source>
        <dbReference type="ARBA" id="ARBA00023204"/>
    </source>
</evidence>
<dbReference type="SUPFAM" id="SSF52141">
    <property type="entry name" value="Uracil-DNA glycosylase-like"/>
    <property type="match status" value="1"/>
</dbReference>
<accession>A0ABU6MAG5</accession>
<reference evidence="5 6" key="1">
    <citation type="submission" date="2023-03" db="EMBL/GenBank/DDBJ databases">
        <title>Bacillus Genome Sequencing.</title>
        <authorList>
            <person name="Dunlap C."/>
        </authorList>
    </citation>
    <scope>NUCLEOTIDE SEQUENCE [LARGE SCALE GENOMIC DNA]</scope>
    <source>
        <strain evidence="5 6">B-23453</strain>
    </source>
</reference>
<evidence type="ECO:0000259" key="4">
    <source>
        <dbReference type="Pfam" id="PF03167"/>
    </source>
</evidence>
<keyword evidence="2" id="KW-0378">Hydrolase</keyword>
<protein>
    <submittedName>
        <fullName evidence="5">Mismatch-specific DNA-glycosylase</fullName>
    </submittedName>
</protein>
<keyword evidence="1" id="KW-0227">DNA damage</keyword>
<dbReference type="InterPro" id="IPR015637">
    <property type="entry name" value="MUG/TDG"/>
</dbReference>
<feature type="domain" description="Uracil-DNA glycosylase-like" evidence="4">
    <location>
        <begin position="11"/>
        <end position="152"/>
    </location>
</feature>
<dbReference type="CDD" id="cd10028">
    <property type="entry name" value="UDG-F2_TDG_MUG"/>
    <property type="match status" value="1"/>
</dbReference>